<dbReference type="Gene3D" id="1.10.340.70">
    <property type="match status" value="1"/>
</dbReference>
<dbReference type="Pfam" id="PF00075">
    <property type="entry name" value="RNase_H"/>
    <property type="match status" value="1"/>
</dbReference>
<evidence type="ECO:0000256" key="4">
    <source>
        <dbReference type="ARBA" id="ARBA00022759"/>
    </source>
</evidence>
<name>A0AA40LWP5_CNENI</name>
<dbReference type="InterPro" id="IPR001584">
    <property type="entry name" value="Integrase_cat-core"/>
</dbReference>
<keyword evidence="1" id="KW-0808">Transferase</keyword>
<dbReference type="Proteomes" id="UP001177744">
    <property type="component" value="Unassembled WGS sequence"/>
</dbReference>
<dbReference type="InterPro" id="IPR002156">
    <property type="entry name" value="RNaseH_domain"/>
</dbReference>
<evidence type="ECO:0000256" key="6">
    <source>
        <dbReference type="ARBA" id="ARBA00022918"/>
    </source>
</evidence>
<keyword evidence="3" id="KW-0540">Nuclease</keyword>
<feature type="region of interest" description="Disordered" evidence="7">
    <location>
        <begin position="720"/>
        <end position="739"/>
    </location>
</feature>
<dbReference type="Gene3D" id="3.30.420.10">
    <property type="entry name" value="Ribonuclease H-like superfamily/Ribonuclease H"/>
    <property type="match status" value="2"/>
</dbReference>
<accession>A0AA40LWP5</accession>
<evidence type="ECO:0000259" key="8">
    <source>
        <dbReference type="PROSITE" id="PS50879"/>
    </source>
</evidence>
<dbReference type="InterPro" id="IPR036397">
    <property type="entry name" value="RNaseH_sf"/>
</dbReference>
<dbReference type="Pfam" id="PF18697">
    <property type="entry name" value="MLVIN_C"/>
    <property type="match status" value="1"/>
</dbReference>
<keyword evidence="4" id="KW-0255">Endonuclease</keyword>
<dbReference type="PROSITE" id="PS50879">
    <property type="entry name" value="RNASE_H_1"/>
    <property type="match status" value="1"/>
</dbReference>
<keyword evidence="2" id="KW-0548">Nucleotidyltransferase</keyword>
<dbReference type="CDD" id="cd09273">
    <property type="entry name" value="RNase_HI_RT_Bel"/>
    <property type="match status" value="1"/>
</dbReference>
<gene>
    <name evidence="10" type="ORF">QTO34_000568</name>
</gene>
<dbReference type="Pfam" id="PF00665">
    <property type="entry name" value="rve"/>
    <property type="match status" value="1"/>
</dbReference>
<protein>
    <submittedName>
        <fullName evidence="10">Uncharacterized protein</fullName>
    </submittedName>
</protein>
<dbReference type="GO" id="GO:0004523">
    <property type="term" value="F:RNA-DNA hybrid ribonuclease activity"/>
    <property type="evidence" value="ECO:0007669"/>
    <property type="project" value="InterPro"/>
</dbReference>
<evidence type="ECO:0000256" key="2">
    <source>
        <dbReference type="ARBA" id="ARBA00022695"/>
    </source>
</evidence>
<evidence type="ECO:0000256" key="3">
    <source>
        <dbReference type="ARBA" id="ARBA00022722"/>
    </source>
</evidence>
<sequence length="739" mass="82624">MSKKKAQICQKEVKYLGFRITQGKGRLGTERKQAECAIPVPSTRRKIQEFLGAAGIKEKITEAPALGLPDMTRDFNLFVHENNGVALGVLTQEFGPWQRPVAYLSKHIDPVASGWPPCLRALAATALLIKEADKLTLGQNLNTPREQLEAVRTLNPATFLPVAEGSPEYDCLEVLEEVYSSRPDLTDRLLPNSDLVLFTDGSSFLDKGKRRAGYAVVSDCETIEAQALPEGWSVQRAELWALARALELSKDKRANIYTDSRYAFATLHIHGAIYKERGLLTAGGKGIKNQNEILKLLEAVWEPKEIAVIHCIGHQKGKDSVSEGNQRADIAAKQAAKGQAAPAQIMLAPELPEPPKYTLQEEEWAQQEGGKRTKEGWWIFPDHRVYVPEQLAHKVVLQQHELTHLGNTDLETLLGIYYLIARLPSLCASVSQRCLLCAQNNAKQGPVRPIGVQRCGQASFEDLDFTEIGPSIGNTYLLVFVCTFSGWVEAYPTRTEKAREVTKALLKDIIPRYGMPLTIGSDNGPAFLAEIVQQVTKALGIRWNLHTAYRPQSSGKVERMNQTLKQAMAKLCQETTLPWTDILPLVCCALRARIGFSPFEILYGRSPHLIRPKGDLGEIGNLEIQKQLQGLGKTVFEIHRWEQLYILINQVWVKDWKKEPLKPIWKGTYPVILTTLTALKVAGLNNRIHHSRVKAAHQPSDVQPEWKVTSDQKHPLRFTLRKTTDLADQPAPRDSEMPC</sequence>
<dbReference type="InterPro" id="IPR043502">
    <property type="entry name" value="DNA/RNA_pol_sf"/>
</dbReference>
<feature type="domain" description="Integrase catalytic" evidence="9">
    <location>
        <begin position="445"/>
        <end position="615"/>
    </location>
</feature>
<evidence type="ECO:0000313" key="11">
    <source>
        <dbReference type="Proteomes" id="UP001177744"/>
    </source>
</evidence>
<dbReference type="InterPro" id="IPR012337">
    <property type="entry name" value="RNaseH-like_sf"/>
</dbReference>
<evidence type="ECO:0000259" key="9">
    <source>
        <dbReference type="PROSITE" id="PS50994"/>
    </source>
</evidence>
<dbReference type="Gene3D" id="2.30.30.850">
    <property type="match status" value="1"/>
</dbReference>
<dbReference type="EMBL" id="JAULJE010000001">
    <property type="protein sequence ID" value="KAK1346708.1"/>
    <property type="molecule type" value="Genomic_DNA"/>
</dbReference>
<reference evidence="10" key="1">
    <citation type="submission" date="2023-06" db="EMBL/GenBank/DDBJ databases">
        <title>Reference genome for the Northern bat (Eptesicus nilssonii), a most northern bat species.</title>
        <authorList>
            <person name="Laine V.N."/>
            <person name="Pulliainen A.T."/>
            <person name="Lilley T.M."/>
        </authorList>
    </citation>
    <scope>NUCLEOTIDE SEQUENCE</scope>
    <source>
        <strain evidence="10">BLF_Eptnil</strain>
        <tissue evidence="10">Kidney</tissue>
    </source>
</reference>
<keyword evidence="6" id="KW-0695">RNA-directed DNA polymerase</keyword>
<keyword evidence="5" id="KW-0378">Hydrolase</keyword>
<proteinExistence type="predicted"/>
<dbReference type="Gene3D" id="3.10.20.370">
    <property type="match status" value="1"/>
</dbReference>
<feature type="domain" description="RNase H type-1" evidence="8">
    <location>
        <begin position="191"/>
        <end position="337"/>
    </location>
</feature>
<evidence type="ECO:0000313" key="10">
    <source>
        <dbReference type="EMBL" id="KAK1346708.1"/>
    </source>
</evidence>
<organism evidence="10 11">
    <name type="scientific">Cnephaeus nilssonii</name>
    <name type="common">Northern bat</name>
    <name type="synonym">Eptesicus nilssonii</name>
    <dbReference type="NCBI Taxonomy" id="3371016"/>
    <lineage>
        <taxon>Eukaryota</taxon>
        <taxon>Metazoa</taxon>
        <taxon>Chordata</taxon>
        <taxon>Craniata</taxon>
        <taxon>Vertebrata</taxon>
        <taxon>Euteleostomi</taxon>
        <taxon>Mammalia</taxon>
        <taxon>Eutheria</taxon>
        <taxon>Laurasiatheria</taxon>
        <taxon>Chiroptera</taxon>
        <taxon>Yangochiroptera</taxon>
        <taxon>Vespertilionidae</taxon>
        <taxon>Cnephaeus</taxon>
    </lineage>
</organism>
<evidence type="ECO:0000256" key="7">
    <source>
        <dbReference type="SAM" id="MobiDB-lite"/>
    </source>
</evidence>
<dbReference type="SUPFAM" id="SSF53098">
    <property type="entry name" value="Ribonuclease H-like"/>
    <property type="match status" value="2"/>
</dbReference>
<dbReference type="SUPFAM" id="SSF56672">
    <property type="entry name" value="DNA/RNA polymerases"/>
    <property type="match status" value="1"/>
</dbReference>
<dbReference type="PANTHER" id="PTHR41694:SF5">
    <property type="entry name" value="RIBONUCLEASE H"/>
    <property type="match status" value="1"/>
</dbReference>
<dbReference type="PANTHER" id="PTHR41694">
    <property type="entry name" value="ENDOGENOUS RETROVIRUS GROUP K MEMBER POL PROTEIN"/>
    <property type="match status" value="1"/>
</dbReference>
<evidence type="ECO:0000256" key="5">
    <source>
        <dbReference type="ARBA" id="ARBA00022801"/>
    </source>
</evidence>
<dbReference type="GO" id="GO:0003964">
    <property type="term" value="F:RNA-directed DNA polymerase activity"/>
    <property type="evidence" value="ECO:0007669"/>
    <property type="project" value="UniProtKB-KW"/>
</dbReference>
<comment type="caution">
    <text evidence="10">The sequence shown here is derived from an EMBL/GenBank/DDBJ whole genome shotgun (WGS) entry which is preliminary data.</text>
</comment>
<dbReference type="InterPro" id="IPR040643">
    <property type="entry name" value="MLVIN_C"/>
</dbReference>
<dbReference type="GO" id="GO:0003676">
    <property type="term" value="F:nucleic acid binding"/>
    <property type="evidence" value="ECO:0007669"/>
    <property type="project" value="InterPro"/>
</dbReference>
<evidence type="ECO:0000256" key="1">
    <source>
        <dbReference type="ARBA" id="ARBA00022679"/>
    </source>
</evidence>
<dbReference type="AlphaFoldDB" id="A0AA40LWP5"/>
<dbReference type="GO" id="GO:0015074">
    <property type="term" value="P:DNA integration"/>
    <property type="evidence" value="ECO:0007669"/>
    <property type="project" value="InterPro"/>
</dbReference>
<feature type="region of interest" description="Disordered" evidence="7">
    <location>
        <begin position="694"/>
        <end position="714"/>
    </location>
</feature>
<keyword evidence="11" id="KW-1185">Reference proteome</keyword>
<dbReference type="PROSITE" id="PS50994">
    <property type="entry name" value="INTEGRASE"/>
    <property type="match status" value="1"/>
</dbReference>